<dbReference type="eggNOG" id="ENOG502SNWW">
    <property type="taxonomic scope" value="Eukaryota"/>
</dbReference>
<keyword evidence="2" id="KW-1185">Reference proteome</keyword>
<dbReference type="Proteomes" id="UP000016933">
    <property type="component" value="Unassembled WGS sequence"/>
</dbReference>
<dbReference type="InterPro" id="IPR007710">
    <property type="entry name" value="Nucleoside_deoxyribTrfase"/>
</dbReference>
<reference evidence="2" key="1">
    <citation type="journal article" date="2012" name="PLoS Genet.">
        <title>The genomes of the fungal plant pathogens Cladosporium fulvum and Dothistroma septosporum reveal adaptation to different hosts and lifestyles but also signatures of common ancestry.</title>
        <authorList>
            <person name="de Wit P.J.G.M."/>
            <person name="van der Burgt A."/>
            <person name="Oekmen B."/>
            <person name="Stergiopoulos I."/>
            <person name="Abd-Elsalam K.A."/>
            <person name="Aerts A.L."/>
            <person name="Bahkali A.H."/>
            <person name="Beenen H.G."/>
            <person name="Chettri P."/>
            <person name="Cox M.P."/>
            <person name="Datema E."/>
            <person name="de Vries R.P."/>
            <person name="Dhillon B."/>
            <person name="Ganley A.R."/>
            <person name="Griffiths S.A."/>
            <person name="Guo Y."/>
            <person name="Hamelin R.C."/>
            <person name="Henrissat B."/>
            <person name="Kabir M.S."/>
            <person name="Jashni M.K."/>
            <person name="Kema G."/>
            <person name="Klaubauf S."/>
            <person name="Lapidus A."/>
            <person name="Levasseur A."/>
            <person name="Lindquist E."/>
            <person name="Mehrabi R."/>
            <person name="Ohm R.A."/>
            <person name="Owen T.J."/>
            <person name="Salamov A."/>
            <person name="Schwelm A."/>
            <person name="Schijlen E."/>
            <person name="Sun H."/>
            <person name="van den Burg H.A."/>
            <person name="van Ham R.C.H.J."/>
            <person name="Zhang S."/>
            <person name="Goodwin S.B."/>
            <person name="Grigoriev I.V."/>
            <person name="Collemare J."/>
            <person name="Bradshaw R.E."/>
        </authorList>
    </citation>
    <scope>NUCLEOTIDE SEQUENCE [LARGE SCALE GENOMIC DNA]</scope>
    <source>
        <strain evidence="2">NZE10 / CBS 128990</strain>
    </source>
</reference>
<protein>
    <submittedName>
        <fullName evidence="1">Uncharacterized protein</fullName>
    </submittedName>
</protein>
<dbReference type="OrthoDB" id="3644625at2759"/>
<dbReference type="Gene3D" id="3.40.50.450">
    <property type="match status" value="1"/>
</dbReference>
<organism evidence="1 2">
    <name type="scientific">Dothistroma septosporum (strain NZE10 / CBS 128990)</name>
    <name type="common">Red band needle blight fungus</name>
    <name type="synonym">Mycosphaerella pini</name>
    <dbReference type="NCBI Taxonomy" id="675120"/>
    <lineage>
        <taxon>Eukaryota</taxon>
        <taxon>Fungi</taxon>
        <taxon>Dikarya</taxon>
        <taxon>Ascomycota</taxon>
        <taxon>Pezizomycotina</taxon>
        <taxon>Dothideomycetes</taxon>
        <taxon>Dothideomycetidae</taxon>
        <taxon>Mycosphaerellales</taxon>
        <taxon>Mycosphaerellaceae</taxon>
        <taxon>Dothistroma</taxon>
    </lineage>
</organism>
<name>M2XKT9_DOTSN</name>
<dbReference type="EMBL" id="KB446540">
    <property type="protein sequence ID" value="EME43122.1"/>
    <property type="molecule type" value="Genomic_DNA"/>
</dbReference>
<accession>M2XKT9</accession>
<reference evidence="1 2" key="2">
    <citation type="journal article" date="2012" name="PLoS Pathog.">
        <title>Diverse lifestyles and strategies of plant pathogenesis encoded in the genomes of eighteen Dothideomycetes fungi.</title>
        <authorList>
            <person name="Ohm R.A."/>
            <person name="Feau N."/>
            <person name="Henrissat B."/>
            <person name="Schoch C.L."/>
            <person name="Horwitz B.A."/>
            <person name="Barry K.W."/>
            <person name="Condon B.J."/>
            <person name="Copeland A.C."/>
            <person name="Dhillon B."/>
            <person name="Glaser F."/>
            <person name="Hesse C.N."/>
            <person name="Kosti I."/>
            <person name="LaButti K."/>
            <person name="Lindquist E.A."/>
            <person name="Lucas S."/>
            <person name="Salamov A.A."/>
            <person name="Bradshaw R.E."/>
            <person name="Ciuffetti L."/>
            <person name="Hamelin R.C."/>
            <person name="Kema G.H.J."/>
            <person name="Lawrence C."/>
            <person name="Scott J.A."/>
            <person name="Spatafora J.W."/>
            <person name="Turgeon B.G."/>
            <person name="de Wit P.J.G.M."/>
            <person name="Zhong S."/>
            <person name="Goodwin S.B."/>
            <person name="Grigoriev I.V."/>
        </authorList>
    </citation>
    <scope>NUCLEOTIDE SEQUENCE [LARGE SCALE GENOMIC DNA]</scope>
    <source>
        <strain evidence="2">NZE10 / CBS 128990</strain>
    </source>
</reference>
<sequence length="243" mass="26930">MQRDVNYDSIIHIPRHILVKYYNTTYQTGDSNKGYHRSGPLFTIGDLHTNVLLSRAVARLSGGKFQPLLSKILNSNIRDKDLRALLDCDLALFTYDGAELDSGTVVEFMIAKMADMPCVILRGDFRHGGDQASKDSVGQPWNLMSSFWPRTHAVVVDAMLDYKQALAAALKELPQGADDLSSYAGESLIEKTAKRCVNAFEDVLKNVYHWLALMPGYAEGDDGQDVNPMLSLLSSKESKGLLD</sequence>
<dbReference type="Pfam" id="PF05014">
    <property type="entry name" value="Nuc_deoxyrib_tr"/>
    <property type="match status" value="1"/>
</dbReference>
<proteinExistence type="predicted"/>
<dbReference type="HOGENOM" id="CLU_097224_0_0_1"/>
<dbReference type="AlphaFoldDB" id="M2XKT9"/>
<gene>
    <name evidence="1" type="ORF">DOTSEDRAFT_63404</name>
</gene>
<dbReference type="SUPFAM" id="SSF52309">
    <property type="entry name" value="N-(deoxy)ribosyltransferase-like"/>
    <property type="match status" value="1"/>
</dbReference>
<evidence type="ECO:0000313" key="2">
    <source>
        <dbReference type="Proteomes" id="UP000016933"/>
    </source>
</evidence>
<evidence type="ECO:0000313" key="1">
    <source>
        <dbReference type="EMBL" id="EME43122.1"/>
    </source>
</evidence>
<dbReference type="OMA" id="FMIAKMA"/>